<organism evidence="3 4">
    <name type="scientific">Endozoicomonas numazuensis</name>
    <dbReference type="NCBI Taxonomy" id="1137799"/>
    <lineage>
        <taxon>Bacteria</taxon>
        <taxon>Pseudomonadati</taxon>
        <taxon>Pseudomonadota</taxon>
        <taxon>Gammaproteobacteria</taxon>
        <taxon>Oceanospirillales</taxon>
        <taxon>Endozoicomonadaceae</taxon>
        <taxon>Endozoicomonas</taxon>
    </lineage>
</organism>
<dbReference type="InterPro" id="IPR014782">
    <property type="entry name" value="Peptidase_M1_dom"/>
</dbReference>
<evidence type="ECO:0000313" key="4">
    <source>
        <dbReference type="Proteomes" id="UP000028073"/>
    </source>
</evidence>
<dbReference type="GO" id="GO:0042277">
    <property type="term" value="F:peptide binding"/>
    <property type="evidence" value="ECO:0007669"/>
    <property type="project" value="TreeGrafter"/>
</dbReference>
<dbReference type="GO" id="GO:0016020">
    <property type="term" value="C:membrane"/>
    <property type="evidence" value="ECO:0007669"/>
    <property type="project" value="TreeGrafter"/>
</dbReference>
<proteinExistence type="predicted"/>
<dbReference type="GO" id="GO:0005615">
    <property type="term" value="C:extracellular space"/>
    <property type="evidence" value="ECO:0007669"/>
    <property type="project" value="TreeGrafter"/>
</dbReference>
<dbReference type="GO" id="GO:0043171">
    <property type="term" value="P:peptide catabolic process"/>
    <property type="evidence" value="ECO:0007669"/>
    <property type="project" value="TreeGrafter"/>
</dbReference>
<dbReference type="GO" id="GO:0070006">
    <property type="term" value="F:metalloaminopeptidase activity"/>
    <property type="evidence" value="ECO:0007669"/>
    <property type="project" value="TreeGrafter"/>
</dbReference>
<evidence type="ECO:0000259" key="1">
    <source>
        <dbReference type="Pfam" id="PF01433"/>
    </source>
</evidence>
<dbReference type="Gene3D" id="1.10.390.10">
    <property type="entry name" value="Neutral Protease Domain 2"/>
    <property type="match status" value="1"/>
</dbReference>
<name>A0A081NJW2_9GAMM</name>
<dbReference type="EMBL" id="JOKH01000001">
    <property type="protein sequence ID" value="KEQ18735.1"/>
    <property type="molecule type" value="Genomic_DNA"/>
</dbReference>
<dbReference type="Pfam" id="PF01433">
    <property type="entry name" value="Peptidase_M1"/>
    <property type="match status" value="1"/>
</dbReference>
<sequence length="737" mass="83992">MPLPQVATRTIVLLLMVFSLTGCLKLNLIREKPQSSKPVQTTNSLTQEEAHFRQSVLSDLNYELYLDISEPGNTRYSGRVSISFALQQTSKPLRLDFQQGEVSRFLINSQPADVQYNGHFITLVPGSLQQGKNTVEIEFLQKYSHHGVGLNRLQDTLDQQLYLFTQSLPFNSSRLFPVFDQPDLKARYKLTVKSPADWQVITSSSDKKTIKDGKKSWWYFSASEVSSPALFSLSAGPFRVWEDISGTIPLCLAVRQSLAKQVQPQTWFALTRQGLQFFGQYLNQPFPGLKFDQVLIPQLTDLSSMSGYRADERLISSTEVKENPEIQAQAIYESLARQWLADSASPVWWDSVWLQESLIRFLTFKAMDKGAHLGDTWPYFYRSQEAKASQADVQNQVPALITKTVTTHDALKHIQTPLYSSIQGKGPAILRQLEYRLTEETFRQGLRDYLSLNQDNGVRTEAFIQSMREASGKKLKHWTDVWFYTSGSNSVQAQWECKDQSLASITLHQSAQGPKSNVLREQQLNVGLYHQTNNQLALFRSLPVRLDGKKTKVPFSGRIPCPDAVFPNTDDYGYISVKMDGASLKVALKNRGDSTILETQLIDLLYNSVKQAEVDVHALLTRLYQQIPEESTPGLLFQSQKVLQELYTTLQTLRYQDESLEEKLAEPLYELESFVWQQLMIAVPGSIEQQSWFRSYRIVAHSQNGLARLEDLLDNRPLLSGLIITQNQRWDMLFKLI</sequence>
<dbReference type="GO" id="GO:0005737">
    <property type="term" value="C:cytoplasm"/>
    <property type="evidence" value="ECO:0007669"/>
    <property type="project" value="TreeGrafter"/>
</dbReference>
<comment type="caution">
    <text evidence="3">The sequence shown here is derived from an EMBL/GenBank/DDBJ whole genome shotgun (WGS) entry which is preliminary data.</text>
</comment>
<dbReference type="eggNOG" id="COG0308">
    <property type="taxonomic scope" value="Bacteria"/>
</dbReference>
<accession>A0A081NJW2</accession>
<evidence type="ECO:0000313" key="3">
    <source>
        <dbReference type="EMBL" id="KEQ18735.1"/>
    </source>
</evidence>
<reference evidence="3 4" key="1">
    <citation type="submission" date="2014-06" db="EMBL/GenBank/DDBJ databases">
        <title>Whole Genome Sequences of Three Symbiotic Endozoicomonas Bacteria.</title>
        <authorList>
            <person name="Neave M.J."/>
            <person name="Apprill A."/>
            <person name="Voolstra C.R."/>
        </authorList>
    </citation>
    <scope>NUCLEOTIDE SEQUENCE [LARGE SCALE GENOMIC DNA]</scope>
    <source>
        <strain evidence="3 4">DSM 25634</strain>
    </source>
</reference>
<dbReference type="OrthoDB" id="100605at2"/>
<dbReference type="Gene3D" id="2.60.40.1730">
    <property type="entry name" value="tricorn interacting facor f3 domain"/>
    <property type="match status" value="1"/>
</dbReference>
<dbReference type="SUPFAM" id="SSF55486">
    <property type="entry name" value="Metalloproteases ('zincins'), catalytic domain"/>
    <property type="match status" value="1"/>
</dbReference>
<dbReference type="InterPro" id="IPR045357">
    <property type="entry name" value="Aminopeptidase_N-like_N"/>
</dbReference>
<dbReference type="InterPro" id="IPR027268">
    <property type="entry name" value="Peptidase_M4/M1_CTD_sf"/>
</dbReference>
<dbReference type="Proteomes" id="UP000028073">
    <property type="component" value="Unassembled WGS sequence"/>
</dbReference>
<dbReference type="Pfam" id="PF17900">
    <property type="entry name" value="Peptidase_M1_N"/>
    <property type="match status" value="1"/>
</dbReference>
<dbReference type="AlphaFoldDB" id="A0A081NJW2"/>
<feature type="domain" description="Peptidase M1 membrane alanine aminopeptidase" evidence="1">
    <location>
        <begin position="271"/>
        <end position="482"/>
    </location>
</feature>
<dbReference type="InterPro" id="IPR050344">
    <property type="entry name" value="Peptidase_M1_aminopeptidases"/>
</dbReference>
<dbReference type="SUPFAM" id="SSF63737">
    <property type="entry name" value="Leukotriene A4 hydrolase N-terminal domain"/>
    <property type="match status" value="1"/>
</dbReference>
<dbReference type="PANTHER" id="PTHR11533:SF174">
    <property type="entry name" value="PUROMYCIN-SENSITIVE AMINOPEPTIDASE-RELATED"/>
    <property type="match status" value="1"/>
</dbReference>
<protein>
    <submittedName>
        <fullName evidence="3">Uncharacterized protein</fullName>
    </submittedName>
</protein>
<evidence type="ECO:0000259" key="2">
    <source>
        <dbReference type="Pfam" id="PF17900"/>
    </source>
</evidence>
<dbReference type="RefSeq" id="WP_034832052.1">
    <property type="nucleotide sequence ID" value="NZ_JOKH01000001.1"/>
</dbReference>
<gene>
    <name evidence="3" type="ORF">GZ78_01145</name>
</gene>
<dbReference type="STRING" id="1137799.GZ78_01145"/>
<feature type="domain" description="Aminopeptidase N-like N-terminal" evidence="2">
    <location>
        <begin position="60"/>
        <end position="223"/>
    </location>
</feature>
<keyword evidence="4" id="KW-1185">Reference proteome</keyword>
<dbReference type="PANTHER" id="PTHR11533">
    <property type="entry name" value="PROTEASE M1 ZINC METALLOPROTEASE"/>
    <property type="match status" value="1"/>
</dbReference>
<dbReference type="InterPro" id="IPR042097">
    <property type="entry name" value="Aminopeptidase_N-like_N_sf"/>
</dbReference>
<dbReference type="GO" id="GO:0008270">
    <property type="term" value="F:zinc ion binding"/>
    <property type="evidence" value="ECO:0007669"/>
    <property type="project" value="InterPro"/>
</dbReference>